<dbReference type="GO" id="GO:0005737">
    <property type="term" value="C:cytoplasm"/>
    <property type="evidence" value="ECO:0007669"/>
    <property type="project" value="UniProtKB-SubCell"/>
</dbReference>
<evidence type="ECO:0000256" key="3">
    <source>
        <dbReference type="ARBA" id="ARBA00006817"/>
    </source>
</evidence>
<keyword evidence="10" id="KW-0413">Isomerase</keyword>
<dbReference type="Gene3D" id="1.25.40.10">
    <property type="entry name" value="Tetratricopeptide repeat domain"/>
    <property type="match status" value="1"/>
</dbReference>
<reference evidence="14 15" key="1">
    <citation type="journal article" date="2015" name="Plant Cell">
        <title>Oil accumulation by the oleaginous diatom Fistulifera solaris as revealed by the genome and transcriptome.</title>
        <authorList>
            <person name="Tanaka T."/>
            <person name="Maeda Y."/>
            <person name="Veluchamy A."/>
            <person name="Tanaka M."/>
            <person name="Abida H."/>
            <person name="Marechal E."/>
            <person name="Bowler C."/>
            <person name="Muto M."/>
            <person name="Sunaga Y."/>
            <person name="Tanaka M."/>
            <person name="Yoshino T."/>
            <person name="Taniguchi T."/>
            <person name="Fukuda Y."/>
            <person name="Nemoto M."/>
            <person name="Matsumoto M."/>
            <person name="Wong P.S."/>
            <person name="Aburatani S."/>
            <person name="Fujibuchi W."/>
        </authorList>
    </citation>
    <scope>NUCLEOTIDE SEQUENCE [LARGE SCALE GENOMIC DNA]</scope>
    <source>
        <strain evidence="14 15">JPCC DA0580</strain>
    </source>
</reference>
<evidence type="ECO:0000256" key="9">
    <source>
        <dbReference type="ARBA" id="ARBA00023110"/>
    </source>
</evidence>
<dbReference type="Pfam" id="PF09229">
    <property type="entry name" value="Aha1_N"/>
    <property type="match status" value="1"/>
</dbReference>
<feature type="domain" description="Activator of Hsp90 ATPase AHSA1-like N-terminal" evidence="13">
    <location>
        <begin position="452"/>
        <end position="585"/>
    </location>
</feature>
<dbReference type="EMBL" id="BDSP01000228">
    <property type="protein sequence ID" value="GAX25573.1"/>
    <property type="molecule type" value="Genomic_DNA"/>
</dbReference>
<dbReference type="AlphaFoldDB" id="A0A1Z5KGZ1"/>
<dbReference type="InterPro" id="IPR019734">
    <property type="entry name" value="TPR_rpt"/>
</dbReference>
<dbReference type="Pfam" id="PF07719">
    <property type="entry name" value="TPR_2"/>
    <property type="match status" value="1"/>
</dbReference>
<proteinExistence type="inferred from homology"/>
<dbReference type="InterPro" id="IPR011990">
    <property type="entry name" value="TPR-like_helical_dom_sf"/>
</dbReference>
<dbReference type="PROSITE" id="PS50005">
    <property type="entry name" value="TPR"/>
    <property type="match status" value="2"/>
</dbReference>
<dbReference type="GO" id="GO:0051087">
    <property type="term" value="F:protein-folding chaperone binding"/>
    <property type="evidence" value="ECO:0007669"/>
    <property type="project" value="InterPro"/>
</dbReference>
<comment type="subcellular location">
    <subcellularLocation>
        <location evidence="2">Cytoplasm</location>
    </subcellularLocation>
</comment>
<dbReference type="SUPFAM" id="SSF48452">
    <property type="entry name" value="TPR-like"/>
    <property type="match status" value="1"/>
</dbReference>
<keyword evidence="9" id="KW-0697">Rotamase</keyword>
<dbReference type="PANTHER" id="PTHR46512">
    <property type="entry name" value="PEPTIDYLPROLYL ISOMERASE"/>
    <property type="match status" value="1"/>
</dbReference>
<evidence type="ECO:0000256" key="12">
    <source>
        <dbReference type="SAM" id="MobiDB-lite"/>
    </source>
</evidence>
<feature type="repeat" description="TPR" evidence="11">
    <location>
        <begin position="200"/>
        <end position="233"/>
    </location>
</feature>
<comment type="catalytic activity">
    <reaction evidence="1">
        <text>[protein]-peptidylproline (omega=180) = [protein]-peptidylproline (omega=0)</text>
        <dbReference type="Rhea" id="RHEA:16237"/>
        <dbReference type="Rhea" id="RHEA-COMP:10747"/>
        <dbReference type="Rhea" id="RHEA-COMP:10748"/>
        <dbReference type="ChEBI" id="CHEBI:83833"/>
        <dbReference type="ChEBI" id="CHEBI:83834"/>
        <dbReference type="EC" id="5.2.1.8"/>
    </reaction>
</comment>
<keyword evidence="7" id="KW-0677">Repeat</keyword>
<evidence type="ECO:0000259" key="13">
    <source>
        <dbReference type="SMART" id="SM01000"/>
    </source>
</evidence>
<evidence type="ECO:0000256" key="10">
    <source>
        <dbReference type="ARBA" id="ARBA00023235"/>
    </source>
</evidence>
<evidence type="ECO:0000313" key="14">
    <source>
        <dbReference type="EMBL" id="GAX25573.1"/>
    </source>
</evidence>
<feature type="region of interest" description="Disordered" evidence="12">
    <location>
        <begin position="316"/>
        <end position="390"/>
    </location>
</feature>
<dbReference type="GO" id="GO:0003755">
    <property type="term" value="F:peptidyl-prolyl cis-trans isomerase activity"/>
    <property type="evidence" value="ECO:0007669"/>
    <property type="project" value="UniProtKB-EC"/>
</dbReference>
<dbReference type="InterPro" id="IPR036338">
    <property type="entry name" value="Aha1"/>
</dbReference>
<dbReference type="InterPro" id="IPR013105">
    <property type="entry name" value="TPR_2"/>
</dbReference>
<dbReference type="OrthoDB" id="567237at2759"/>
<evidence type="ECO:0000256" key="6">
    <source>
        <dbReference type="ARBA" id="ARBA00022553"/>
    </source>
</evidence>
<dbReference type="PANTHER" id="PTHR46512:SF9">
    <property type="entry name" value="PEPTIDYLPROLYL ISOMERASE"/>
    <property type="match status" value="1"/>
</dbReference>
<evidence type="ECO:0000256" key="4">
    <source>
        <dbReference type="ARBA" id="ARBA00013194"/>
    </source>
</evidence>
<comment type="caution">
    <text evidence="14">The sequence shown here is derived from an EMBL/GenBank/DDBJ whole genome shotgun (WGS) entry which is preliminary data.</text>
</comment>
<evidence type="ECO:0000256" key="7">
    <source>
        <dbReference type="ARBA" id="ARBA00022737"/>
    </source>
</evidence>
<evidence type="ECO:0000256" key="2">
    <source>
        <dbReference type="ARBA" id="ARBA00004496"/>
    </source>
</evidence>
<keyword evidence="5" id="KW-0963">Cytoplasm</keyword>
<comment type="similarity">
    <text evidence="3">Belongs to the AHA1 family.</text>
</comment>
<dbReference type="Proteomes" id="UP000198406">
    <property type="component" value="Unassembled WGS sequence"/>
</dbReference>
<keyword evidence="6" id="KW-0597">Phosphoprotein</keyword>
<sequence>MTDSHPTEQSDIIMTEHDAKEKEEEDEVLTVEHMEISTSDVGQEKEEKNMEEEENVKDEINPADDDSGKEDDSSSTTLANDDDDDDLSIDKDADLLTTEQVEERLMQATTWKEQGNAAFQKGDLDPAARAYRKGVALLKPVQQRLQFLDSSVNGNAEQEQYKSLSVALQTNLSMVCYKQQKYSHALKVASQALSLDPTNIKALYRRALAHRALGNWDDARTDLKQALQQDPNNTACKKELVSLKQQMDGLKSSQKKALAKAFSSKSSSFLYDDKEAAEQRKLEQQQKQKKMEQELYKKRKAQWEDECVQRMAKNEPAISFEDWEKEQKEIEEAEKKQEEQKRKEEEKKRREERKQAEAQRKKEKKNDKDDDSDDDALTEEELKMMRGYKKTKDGRTTSYFTRELSAEEKQQLGDMAPKRLDEVAPLPARLPVATPTATAAASKWNQAGTWEEKDTTAWCKESLQQRLKDTTVEDSRLEVSISKVDELTGDASVAITGGKKRYIFDFHVKLKYEMKETGTDDVIAKGSVALPDICSGHHEEIEINFSAWSKKPPSSLTTFAQDMQKRLAEQLRANIQAWVVDFNAQY</sequence>
<evidence type="ECO:0000256" key="5">
    <source>
        <dbReference type="ARBA" id="ARBA00022490"/>
    </source>
</evidence>
<dbReference type="InParanoid" id="A0A1Z5KGZ1"/>
<dbReference type="SMART" id="SM01000">
    <property type="entry name" value="Aha1_N"/>
    <property type="match status" value="1"/>
</dbReference>
<gene>
    <name evidence="14" type="ORF">FisN_28Hh042</name>
</gene>
<evidence type="ECO:0000256" key="8">
    <source>
        <dbReference type="ARBA" id="ARBA00022803"/>
    </source>
</evidence>
<dbReference type="Gene3D" id="3.15.10.20">
    <property type="entry name" value="Activator of Hsp90 ATPase Aha1, N-terminal domain"/>
    <property type="match status" value="1"/>
</dbReference>
<feature type="compositionally biased region" description="Acidic residues" evidence="12">
    <location>
        <begin position="369"/>
        <end position="379"/>
    </location>
</feature>
<dbReference type="SUPFAM" id="SSF103111">
    <property type="entry name" value="Activator of Hsp90 ATPase, Aha1"/>
    <property type="match status" value="1"/>
</dbReference>
<feature type="compositionally biased region" description="Basic and acidic residues" evidence="12">
    <location>
        <begin position="380"/>
        <end position="390"/>
    </location>
</feature>
<dbReference type="GO" id="GO:0001671">
    <property type="term" value="F:ATPase activator activity"/>
    <property type="evidence" value="ECO:0007669"/>
    <property type="project" value="InterPro"/>
</dbReference>
<dbReference type="InterPro" id="IPR015310">
    <property type="entry name" value="AHSA1-like_N"/>
</dbReference>
<dbReference type="SMART" id="SM00028">
    <property type="entry name" value="TPR"/>
    <property type="match status" value="3"/>
</dbReference>
<name>A0A1Z5KGZ1_FISSO</name>
<evidence type="ECO:0000256" key="11">
    <source>
        <dbReference type="PROSITE-ProRule" id="PRU00339"/>
    </source>
</evidence>
<accession>A0A1Z5KGZ1</accession>
<keyword evidence="8 11" id="KW-0802">TPR repeat</keyword>
<dbReference type="InterPro" id="IPR050754">
    <property type="entry name" value="FKBP4/5/8-like"/>
</dbReference>
<keyword evidence="15" id="KW-1185">Reference proteome</keyword>
<evidence type="ECO:0000256" key="1">
    <source>
        <dbReference type="ARBA" id="ARBA00000971"/>
    </source>
</evidence>
<protein>
    <recommendedName>
        <fullName evidence="4">peptidylprolyl isomerase</fullName>
        <ecNumber evidence="4">5.2.1.8</ecNumber>
    </recommendedName>
</protein>
<feature type="compositionally biased region" description="Basic and acidic residues" evidence="12">
    <location>
        <begin position="1"/>
        <end position="22"/>
    </location>
</feature>
<organism evidence="14 15">
    <name type="scientific">Fistulifera solaris</name>
    <name type="common">Oleaginous diatom</name>
    <dbReference type="NCBI Taxonomy" id="1519565"/>
    <lineage>
        <taxon>Eukaryota</taxon>
        <taxon>Sar</taxon>
        <taxon>Stramenopiles</taxon>
        <taxon>Ochrophyta</taxon>
        <taxon>Bacillariophyta</taxon>
        <taxon>Bacillariophyceae</taxon>
        <taxon>Bacillariophycidae</taxon>
        <taxon>Naviculales</taxon>
        <taxon>Naviculaceae</taxon>
        <taxon>Fistulifera</taxon>
    </lineage>
</organism>
<dbReference type="EC" id="5.2.1.8" evidence="4"/>
<feature type="compositionally biased region" description="Acidic residues" evidence="12">
    <location>
        <begin position="49"/>
        <end position="69"/>
    </location>
</feature>
<feature type="region of interest" description="Disordered" evidence="12">
    <location>
        <begin position="1"/>
        <end position="89"/>
    </location>
</feature>
<feature type="repeat" description="TPR" evidence="11">
    <location>
        <begin position="166"/>
        <end position="199"/>
    </location>
</feature>
<feature type="compositionally biased region" description="Basic and acidic residues" evidence="12">
    <location>
        <begin position="325"/>
        <end position="368"/>
    </location>
</feature>
<evidence type="ECO:0000313" key="15">
    <source>
        <dbReference type="Proteomes" id="UP000198406"/>
    </source>
</evidence>